<dbReference type="Gene3D" id="3.90.550.10">
    <property type="entry name" value="Spore Coat Polysaccharide Biosynthesis Protein SpsA, Chain A"/>
    <property type="match status" value="1"/>
</dbReference>
<keyword evidence="9" id="KW-0472">Membrane</keyword>
<dbReference type="GO" id="GO:0016020">
    <property type="term" value="C:membrane"/>
    <property type="evidence" value="ECO:0007669"/>
    <property type="project" value="UniProtKB-SubCell"/>
</dbReference>
<keyword evidence="7" id="KW-0735">Signal-anchor</keyword>
<dbReference type="InterPro" id="IPR027791">
    <property type="entry name" value="Galactosyl_T_C"/>
</dbReference>
<evidence type="ECO:0000256" key="1">
    <source>
        <dbReference type="ARBA" id="ARBA00004606"/>
    </source>
</evidence>
<evidence type="ECO:0000256" key="9">
    <source>
        <dbReference type="ARBA" id="ARBA00023136"/>
    </source>
</evidence>
<dbReference type="SUPFAM" id="SSF53448">
    <property type="entry name" value="Nucleotide-diphospho-sugar transferases"/>
    <property type="match status" value="1"/>
</dbReference>
<reference evidence="13" key="1">
    <citation type="journal article" date="2020" name="Nature">
        <title>Giant virus diversity and host interactions through global metagenomics.</title>
        <authorList>
            <person name="Schulz F."/>
            <person name="Roux S."/>
            <person name="Paez-Espino D."/>
            <person name="Jungbluth S."/>
            <person name="Walsh D.A."/>
            <person name="Denef V.J."/>
            <person name="McMahon K.D."/>
            <person name="Konstantinidis K.T."/>
            <person name="Eloe-Fadrosh E.A."/>
            <person name="Kyrpides N.C."/>
            <person name="Woyke T."/>
        </authorList>
    </citation>
    <scope>NUCLEOTIDE SEQUENCE</scope>
    <source>
        <strain evidence="13">GVMAG-M-3300020523-10</strain>
    </source>
</reference>
<keyword evidence="10" id="KW-0325">Glycoprotein</keyword>
<dbReference type="InterPro" id="IPR029044">
    <property type="entry name" value="Nucleotide-diphossugar_trans"/>
</dbReference>
<evidence type="ECO:0000256" key="4">
    <source>
        <dbReference type="ARBA" id="ARBA00022676"/>
    </source>
</evidence>
<dbReference type="GO" id="GO:0005975">
    <property type="term" value="P:carbohydrate metabolic process"/>
    <property type="evidence" value="ECO:0007669"/>
    <property type="project" value="InterPro"/>
</dbReference>
<dbReference type="AlphaFoldDB" id="A0A6C0CBN3"/>
<evidence type="ECO:0000256" key="10">
    <source>
        <dbReference type="ARBA" id="ARBA00023180"/>
    </source>
</evidence>
<dbReference type="PANTHER" id="PTHR19300">
    <property type="entry name" value="BETA-1,4-GALACTOSYLTRANSFERASE"/>
    <property type="match status" value="1"/>
</dbReference>
<keyword evidence="4" id="KW-0328">Glycosyltransferase</keyword>
<evidence type="ECO:0000256" key="7">
    <source>
        <dbReference type="ARBA" id="ARBA00022968"/>
    </source>
</evidence>
<dbReference type="GO" id="GO:0008378">
    <property type="term" value="F:galactosyltransferase activity"/>
    <property type="evidence" value="ECO:0007669"/>
    <property type="project" value="TreeGrafter"/>
</dbReference>
<evidence type="ECO:0000313" key="13">
    <source>
        <dbReference type="EMBL" id="QHT01753.1"/>
    </source>
</evidence>
<organism evidence="13">
    <name type="scientific">viral metagenome</name>
    <dbReference type="NCBI Taxonomy" id="1070528"/>
    <lineage>
        <taxon>unclassified sequences</taxon>
        <taxon>metagenomes</taxon>
        <taxon>organismal metagenomes</taxon>
    </lineage>
</organism>
<comment type="similarity">
    <text evidence="3">Belongs to the glycosyltransferase 7 family.</text>
</comment>
<proteinExistence type="inferred from homology"/>
<feature type="domain" description="Galactosyltransferase C-terminal" evidence="11">
    <location>
        <begin position="110"/>
        <end position="156"/>
    </location>
</feature>
<comment type="pathway">
    <text evidence="2">Protein modification; protein glycosylation.</text>
</comment>
<comment type="subcellular location">
    <subcellularLocation>
        <location evidence="1">Membrane</location>
        <topology evidence="1">Single-pass type II membrane protein</topology>
    </subcellularLocation>
</comment>
<dbReference type="Pfam" id="PF02709">
    <property type="entry name" value="Glyco_transf_7C"/>
    <property type="match status" value="1"/>
</dbReference>
<sequence>MTVPKLIFIVPYRDRERQKHHFSIYMKYIMEDYNKDDYEIYYSHQTDSRMFNRGATKNIGFLVMKEKYPNDYKNITFVFNDVDTLPTMKNIFDYVTNPGIVKHFYGFTFALGGIVSINGGDFEKCNGFPNNWGWGLEDNALNDRVLQQSLIINRDQFCPVNSKNIIHLHDDPTRLINTREPLAYVNGKFVDNLNNISNLYYSIVNNVNEDINKISNVNEDTNKISAIKQNEYVINIHKFETLIPSASTYYKQNMLENSLLNVYKSSTLIKRHVKPRWLLTKTFNKLN</sequence>
<feature type="domain" description="Galactosyltransferase N-terminal" evidence="12">
    <location>
        <begin position="5"/>
        <end position="87"/>
    </location>
</feature>
<evidence type="ECO:0000256" key="6">
    <source>
        <dbReference type="ARBA" id="ARBA00022692"/>
    </source>
</evidence>
<evidence type="ECO:0008006" key="14">
    <source>
        <dbReference type="Google" id="ProtNLM"/>
    </source>
</evidence>
<dbReference type="Pfam" id="PF13733">
    <property type="entry name" value="Glyco_transf_7N"/>
    <property type="match status" value="1"/>
</dbReference>
<evidence type="ECO:0000256" key="5">
    <source>
        <dbReference type="ARBA" id="ARBA00022679"/>
    </source>
</evidence>
<protein>
    <recommendedName>
        <fullName evidence="14">Galactosyltransferase C-terminal domain-containing protein</fullName>
    </recommendedName>
</protein>
<dbReference type="EMBL" id="MN739380">
    <property type="protein sequence ID" value="QHT01753.1"/>
    <property type="molecule type" value="Genomic_DNA"/>
</dbReference>
<evidence type="ECO:0000259" key="11">
    <source>
        <dbReference type="Pfam" id="PF02709"/>
    </source>
</evidence>
<keyword evidence="8" id="KW-1133">Transmembrane helix</keyword>
<dbReference type="GO" id="GO:0005794">
    <property type="term" value="C:Golgi apparatus"/>
    <property type="evidence" value="ECO:0007669"/>
    <property type="project" value="TreeGrafter"/>
</dbReference>
<dbReference type="InterPro" id="IPR003859">
    <property type="entry name" value="Galactosyl_T"/>
</dbReference>
<dbReference type="PANTHER" id="PTHR19300:SF57">
    <property type="entry name" value="BETA-1,4-N-ACETYLGALACTOSAMINYLTRANSFERASE"/>
    <property type="match status" value="1"/>
</dbReference>
<name>A0A6C0CBN3_9ZZZZ</name>
<evidence type="ECO:0000256" key="3">
    <source>
        <dbReference type="ARBA" id="ARBA00005735"/>
    </source>
</evidence>
<keyword evidence="5" id="KW-0808">Transferase</keyword>
<evidence type="ECO:0000259" key="12">
    <source>
        <dbReference type="Pfam" id="PF13733"/>
    </source>
</evidence>
<accession>A0A6C0CBN3</accession>
<evidence type="ECO:0000256" key="2">
    <source>
        <dbReference type="ARBA" id="ARBA00004922"/>
    </source>
</evidence>
<dbReference type="UniPathway" id="UPA00378"/>
<keyword evidence="6" id="KW-0812">Transmembrane</keyword>
<evidence type="ECO:0000256" key="8">
    <source>
        <dbReference type="ARBA" id="ARBA00022989"/>
    </source>
</evidence>
<dbReference type="InterPro" id="IPR027995">
    <property type="entry name" value="Galactosyl_T_N"/>
</dbReference>